<comment type="caution">
    <text evidence="1">The sequence shown here is derived from an EMBL/GenBank/DDBJ whole genome shotgun (WGS) entry which is preliminary data.</text>
</comment>
<dbReference type="OrthoDB" id="4757095at2759"/>
<organism evidence="1 2">
    <name type="scientific">Fusarium redolens</name>
    <dbReference type="NCBI Taxonomy" id="48865"/>
    <lineage>
        <taxon>Eukaryota</taxon>
        <taxon>Fungi</taxon>
        <taxon>Dikarya</taxon>
        <taxon>Ascomycota</taxon>
        <taxon>Pezizomycotina</taxon>
        <taxon>Sordariomycetes</taxon>
        <taxon>Hypocreomycetidae</taxon>
        <taxon>Hypocreales</taxon>
        <taxon>Nectriaceae</taxon>
        <taxon>Fusarium</taxon>
        <taxon>Fusarium redolens species complex</taxon>
    </lineage>
</organism>
<accession>A0A9P9GSL6</accession>
<dbReference type="EMBL" id="JAGMUX010000011">
    <property type="protein sequence ID" value="KAH7244531.1"/>
    <property type="molecule type" value="Genomic_DNA"/>
</dbReference>
<evidence type="ECO:0000313" key="1">
    <source>
        <dbReference type="EMBL" id="KAH7244531.1"/>
    </source>
</evidence>
<dbReference type="RefSeq" id="XP_046047754.1">
    <property type="nucleotide sequence ID" value="XM_046201664.1"/>
</dbReference>
<dbReference type="GeneID" id="70231618"/>
<name>A0A9P9GSL6_FUSRE</name>
<keyword evidence="2" id="KW-1185">Reference proteome</keyword>
<proteinExistence type="predicted"/>
<gene>
    <name evidence="1" type="ORF">BKA55DRAFT_85765</name>
</gene>
<protein>
    <submittedName>
        <fullName evidence="1">Uncharacterized protein</fullName>
    </submittedName>
</protein>
<dbReference type="AlphaFoldDB" id="A0A9P9GSL6"/>
<dbReference type="Proteomes" id="UP000720189">
    <property type="component" value="Unassembled WGS sequence"/>
</dbReference>
<sequence>MTNKLPDPQHQSAFVTHLPREVRDRIYLELWRSCGLCQHIIWHRNKDDKTKSHFCRWKCTTPFSVQDELQETIEATRIEVGASLGDSLCSKTYALQLFSAWKNHFACGQRIVKVYGRDADPGIRTCSSRGPCWSSHKSSSENLSTCSPYFSMLLSCKIISSECLESIYESTAFIFTDTVALNMFVGFCKVPELWKEEINVAIPPPVFRTYGRHLELSLEPVFPMLLPCSSPILTPLPEERHASLDFHGLRLDLLENLTAHNIWVAARSTALLLDENAGNIDQSPYNITRLDLEFLKQVLLPVKQVRNITLSMPLAHVSEPEDGYVDDDTHLRIWRRGAGDRFHPALLPVIQVERLDSNVYSNTDRYVSRLPTVH</sequence>
<reference evidence="1" key="1">
    <citation type="journal article" date="2021" name="Nat. Commun.">
        <title>Genetic determinants of endophytism in the Arabidopsis root mycobiome.</title>
        <authorList>
            <person name="Mesny F."/>
            <person name="Miyauchi S."/>
            <person name="Thiergart T."/>
            <person name="Pickel B."/>
            <person name="Atanasova L."/>
            <person name="Karlsson M."/>
            <person name="Huettel B."/>
            <person name="Barry K.W."/>
            <person name="Haridas S."/>
            <person name="Chen C."/>
            <person name="Bauer D."/>
            <person name="Andreopoulos W."/>
            <person name="Pangilinan J."/>
            <person name="LaButti K."/>
            <person name="Riley R."/>
            <person name="Lipzen A."/>
            <person name="Clum A."/>
            <person name="Drula E."/>
            <person name="Henrissat B."/>
            <person name="Kohler A."/>
            <person name="Grigoriev I.V."/>
            <person name="Martin F.M."/>
            <person name="Hacquard S."/>
        </authorList>
    </citation>
    <scope>NUCLEOTIDE SEQUENCE</scope>
    <source>
        <strain evidence="1">MPI-CAGE-AT-0023</strain>
    </source>
</reference>
<evidence type="ECO:0000313" key="2">
    <source>
        <dbReference type="Proteomes" id="UP000720189"/>
    </source>
</evidence>